<dbReference type="InterPro" id="IPR000717">
    <property type="entry name" value="PCI_dom"/>
</dbReference>
<dbReference type="EMBL" id="CASHTH010002746">
    <property type="protein sequence ID" value="CAI8034635.1"/>
    <property type="molecule type" value="Genomic_DNA"/>
</dbReference>
<proteinExistence type="inferred from homology"/>
<dbReference type="InterPro" id="IPR036390">
    <property type="entry name" value="WH_DNA-bd_sf"/>
</dbReference>
<dbReference type="GO" id="GO:0003743">
    <property type="term" value="F:translation initiation factor activity"/>
    <property type="evidence" value="ECO:0007669"/>
    <property type="project" value="UniProtKB-UniRule"/>
</dbReference>
<evidence type="ECO:0000313" key="7">
    <source>
        <dbReference type="EMBL" id="CAI8034635.1"/>
    </source>
</evidence>
<feature type="compositionally biased region" description="Acidic residues" evidence="5">
    <location>
        <begin position="223"/>
        <end position="248"/>
    </location>
</feature>
<comment type="similarity">
    <text evidence="4">Belongs to the eIF-3 subunit C family.</text>
</comment>
<dbReference type="Proteomes" id="UP001174909">
    <property type="component" value="Unassembled WGS sequence"/>
</dbReference>
<dbReference type="InterPro" id="IPR027516">
    <property type="entry name" value="EIF3C"/>
</dbReference>
<evidence type="ECO:0000256" key="3">
    <source>
        <dbReference type="ARBA" id="ARBA00022917"/>
    </source>
</evidence>
<dbReference type="SUPFAM" id="SSF46785">
    <property type="entry name" value="Winged helix' DNA-binding domain"/>
    <property type="match status" value="1"/>
</dbReference>
<evidence type="ECO:0000256" key="2">
    <source>
        <dbReference type="ARBA" id="ARBA00022540"/>
    </source>
</evidence>
<gene>
    <name evidence="7" type="ORF">GBAR_LOCUS19479</name>
</gene>
<evidence type="ECO:0000256" key="4">
    <source>
        <dbReference type="HAMAP-Rule" id="MF_03002"/>
    </source>
</evidence>
<evidence type="ECO:0000256" key="5">
    <source>
        <dbReference type="SAM" id="MobiDB-lite"/>
    </source>
</evidence>
<keyword evidence="2 4" id="KW-0396">Initiation factor</keyword>
<dbReference type="PROSITE" id="PS50250">
    <property type="entry name" value="PCI"/>
    <property type="match status" value="1"/>
</dbReference>
<dbReference type="FunFam" id="1.10.10.10:FF:000300">
    <property type="entry name" value="Eukaryotic translation initiation factor 3 subunit C"/>
    <property type="match status" value="1"/>
</dbReference>
<feature type="region of interest" description="Disordered" evidence="5">
    <location>
        <begin position="267"/>
        <end position="299"/>
    </location>
</feature>
<keyword evidence="8" id="KW-1185">Reference proteome</keyword>
<dbReference type="GO" id="GO:0033290">
    <property type="term" value="C:eukaryotic 48S preinitiation complex"/>
    <property type="evidence" value="ECO:0007669"/>
    <property type="project" value="UniProtKB-UniRule"/>
</dbReference>
<feature type="region of interest" description="Disordered" evidence="5">
    <location>
        <begin position="898"/>
        <end position="925"/>
    </location>
</feature>
<reference evidence="7" key="1">
    <citation type="submission" date="2023-03" db="EMBL/GenBank/DDBJ databases">
        <authorList>
            <person name="Steffen K."/>
            <person name="Cardenas P."/>
        </authorList>
    </citation>
    <scope>NUCLEOTIDE SEQUENCE</scope>
</reference>
<feature type="region of interest" description="Disordered" evidence="5">
    <location>
        <begin position="1"/>
        <end position="32"/>
    </location>
</feature>
<feature type="compositionally biased region" description="Low complexity" evidence="5">
    <location>
        <begin position="212"/>
        <end position="222"/>
    </location>
</feature>
<dbReference type="AlphaFoldDB" id="A0AA35SQY7"/>
<feature type="compositionally biased region" description="Acidic residues" evidence="5">
    <location>
        <begin position="173"/>
        <end position="198"/>
    </location>
</feature>
<feature type="compositionally biased region" description="Basic and acidic residues" evidence="5">
    <location>
        <begin position="267"/>
        <end position="280"/>
    </location>
</feature>
<dbReference type="Pfam" id="PF05470">
    <property type="entry name" value="eIF-3c_N"/>
    <property type="match status" value="1"/>
</dbReference>
<feature type="compositionally biased region" description="Basic residues" evidence="5">
    <location>
        <begin position="916"/>
        <end position="925"/>
    </location>
</feature>
<dbReference type="SMART" id="SM00088">
    <property type="entry name" value="PINT"/>
    <property type="match status" value="1"/>
</dbReference>
<protein>
    <recommendedName>
        <fullName evidence="4">Eukaryotic translation initiation factor 3 subunit C</fullName>
        <shortName evidence="4">eIF3c</shortName>
    </recommendedName>
    <alternativeName>
        <fullName evidence="4">Eukaryotic translation initiation factor 3 subunit 8</fullName>
    </alternativeName>
</protein>
<dbReference type="GO" id="GO:0031369">
    <property type="term" value="F:translation initiation factor binding"/>
    <property type="evidence" value="ECO:0007669"/>
    <property type="project" value="InterPro"/>
</dbReference>
<sequence length="925" mass="105947">MSRFFATGDTDTESSSESSDDEPKLVGGARGTTGAAIGSKVFTFSDDEEEEKRVVRSQKDKRYDELRSVVHAMKNSQKIKDIAKVQSSFEALQKAFQKAKSVVEKEGSTPVFYTRTLTLLEDFVLGLWNDKDAKQKLSKPNAKALTTLKQKVRKYNKEFEAEIESFRENPINSEDEREGEAGDEKDEEEEAEEEEEEVEVKKKVRIADEVDVAPAGAAAPAADLEDEEDDDVWGMLDESEESSSEDEAIPSGKLTLEYFLKKDYGKAKTEKAQSKPDAVQKAKKPKEKKEGVDEGGWQIVPKKGSGQLTKQDILRLLFGKDVKDVDVDVDMIIKKRNELISDRGKKTVEMSSLQEKLRWLMDVASQNSLGVGVKLRLLADLIETTFDFSSVAYAMKEDAWKTCVDELSELLTLLEENPAVEYSTLVRDDEENFKEGEGQVVRIQGNILTLLERADDEFIKILQSTDAHSTDYVTKLQGEKTVCSLIQRVQAYLEHRLLDSHPNVLCQIYIRRIEHLYYKVGHKNLVSGASTQAAEKEGGEGEEGEERETLQDQRAEEEPEDSLKLMTQLTKFIYNCQSGDMGRIRTRAMLCQIYHHALHDRWYQAKDLMMMSHLQEGIQHADVPTQILYNRSLVQLGMCAFRHGMIKDAHDALMDVQSSGRSKELLAQGLISRHERSVEQQKVERRRQVPFHMHINLELMECVYLTSAMLMEVPYMAAAKTEGRRRIISKSFHHQLRYHEKQPLVGPPESMREHVIAATHAMRRGDWKKCRNYILEIKVWELFIDKDPVKEMLARKIQEESLRTFIFTFSETYDTLSLERLSEMFELPVKEVHSIVSRMIIKEELLASLDEPTRTIVLHHAKPNRLQCQTVLLAEKISTLADHNEELMKLKHAGPWSVQNQNAPFSRHPHSNWQSKFRRGQHSHR</sequence>
<dbReference type="InterPro" id="IPR008905">
    <property type="entry name" value="EIF3C_N_dom"/>
</dbReference>
<name>A0AA35SQY7_GEOBA</name>
<evidence type="ECO:0000256" key="1">
    <source>
        <dbReference type="ARBA" id="ARBA00022490"/>
    </source>
</evidence>
<keyword evidence="1 4" id="KW-0963">Cytoplasm</keyword>
<feature type="region of interest" description="Disordered" evidence="5">
    <location>
        <begin position="530"/>
        <end position="561"/>
    </location>
</feature>
<dbReference type="GO" id="GO:0003723">
    <property type="term" value="F:RNA binding"/>
    <property type="evidence" value="ECO:0007669"/>
    <property type="project" value="InterPro"/>
</dbReference>
<comment type="caution">
    <text evidence="7">The sequence shown here is derived from an EMBL/GenBank/DDBJ whole genome shotgun (WGS) entry which is preliminary data.</text>
</comment>
<comment type="subcellular location">
    <subcellularLocation>
        <location evidence="4">Cytoplasm</location>
    </subcellularLocation>
</comment>
<dbReference type="GO" id="GO:0016282">
    <property type="term" value="C:eukaryotic 43S preinitiation complex"/>
    <property type="evidence" value="ECO:0007669"/>
    <property type="project" value="UniProtKB-UniRule"/>
</dbReference>
<evidence type="ECO:0000313" key="8">
    <source>
        <dbReference type="Proteomes" id="UP001174909"/>
    </source>
</evidence>
<feature type="region of interest" description="Disordered" evidence="5">
    <location>
        <begin position="163"/>
        <end position="250"/>
    </location>
</feature>
<accession>A0AA35SQY7</accession>
<dbReference type="PANTHER" id="PTHR13937:SF0">
    <property type="entry name" value="EUKARYOTIC TRANSLATION INITIATION FACTOR 3 SUBUNIT C-RELATED"/>
    <property type="match status" value="1"/>
</dbReference>
<feature type="domain" description="PCI" evidence="6">
    <location>
        <begin position="691"/>
        <end position="863"/>
    </location>
</feature>
<comment type="function">
    <text evidence="4">Component of the eukaryotic translation initiation factor 3 (eIF-3) complex, which is involved in protein synthesis of a specialized repertoire of mRNAs and, together with other initiation factors, stimulates binding of mRNA and methionyl-tRNAi to the 40S ribosome. The eIF-3 complex specifically targets and initiates translation of a subset of mRNAs involved in cell proliferation.</text>
</comment>
<feature type="compositionally biased region" description="Basic and acidic residues" evidence="5">
    <location>
        <begin position="199"/>
        <end position="208"/>
    </location>
</feature>
<dbReference type="GO" id="GO:0005852">
    <property type="term" value="C:eukaryotic translation initiation factor 3 complex"/>
    <property type="evidence" value="ECO:0007669"/>
    <property type="project" value="UniProtKB-UniRule"/>
</dbReference>
<feature type="compositionally biased region" description="Basic and acidic residues" evidence="5">
    <location>
        <begin position="547"/>
        <end position="556"/>
    </location>
</feature>
<dbReference type="Pfam" id="PF01399">
    <property type="entry name" value="PCI"/>
    <property type="match status" value="1"/>
</dbReference>
<keyword evidence="3 4" id="KW-0648">Protein biosynthesis</keyword>
<dbReference type="GO" id="GO:0001732">
    <property type="term" value="P:formation of cytoplasmic translation initiation complex"/>
    <property type="evidence" value="ECO:0007669"/>
    <property type="project" value="UniProtKB-UniRule"/>
</dbReference>
<comment type="subunit">
    <text evidence="4">Component of the eukaryotic translation initiation factor 3 (eIF-3) complex.</text>
</comment>
<feature type="compositionally biased region" description="Acidic residues" evidence="5">
    <location>
        <begin position="10"/>
        <end position="20"/>
    </location>
</feature>
<dbReference type="PANTHER" id="PTHR13937">
    <property type="entry name" value="EUKARYOTIC TRANSLATION INITATION FACTOR 3, SUBUNIT 8 EIF3S8 -RELATED"/>
    <property type="match status" value="1"/>
</dbReference>
<organism evidence="7 8">
    <name type="scientific">Geodia barretti</name>
    <name type="common">Barrett's horny sponge</name>
    <dbReference type="NCBI Taxonomy" id="519541"/>
    <lineage>
        <taxon>Eukaryota</taxon>
        <taxon>Metazoa</taxon>
        <taxon>Porifera</taxon>
        <taxon>Demospongiae</taxon>
        <taxon>Heteroscleromorpha</taxon>
        <taxon>Tetractinellida</taxon>
        <taxon>Astrophorina</taxon>
        <taxon>Geodiidae</taxon>
        <taxon>Geodia</taxon>
    </lineage>
</organism>
<evidence type="ECO:0000259" key="6">
    <source>
        <dbReference type="PROSITE" id="PS50250"/>
    </source>
</evidence>
<dbReference type="HAMAP" id="MF_03002">
    <property type="entry name" value="eIF3c"/>
    <property type="match status" value="1"/>
</dbReference>